<sequence length="160" mass="17493">MPAVTKPANQKGDFLVDYEEKVFEDVQATAGEKALVTFHTVAFEGSIGFVNLLQATRLKRKGFETSILLYGPGVTLGVQRGFPTLGAEAFPGHLNFNNQIVKFMEEGGKVYACRFALQALYGHGEGALIPGIKPISPLDVLDLILIHRRDGAFILDTWTL</sequence>
<dbReference type="RefSeq" id="WP_045021474.1">
    <property type="nucleotide sequence ID" value="NZ_LGLV01000009.1"/>
</dbReference>
<gene>
    <name evidence="1" type="ORF">ADU59_16060</name>
</gene>
<evidence type="ECO:0000313" key="1">
    <source>
        <dbReference type="EMBL" id="OBZ94682.1"/>
    </source>
</evidence>
<comment type="caution">
    <text evidence="1">The sequence shown here is derived from an EMBL/GenBank/DDBJ whole genome shotgun (WGS) entry which is preliminary data.</text>
</comment>
<keyword evidence="2" id="KW-1185">Reference proteome</keyword>
<dbReference type="SUPFAM" id="SSF75169">
    <property type="entry name" value="DsrEFH-like"/>
    <property type="match status" value="1"/>
</dbReference>
<organism evidence="1 2">
    <name type="scientific">Pararhizobium polonicum</name>
    <dbReference type="NCBI Taxonomy" id="1612624"/>
    <lineage>
        <taxon>Bacteria</taxon>
        <taxon>Pseudomonadati</taxon>
        <taxon>Pseudomonadota</taxon>
        <taxon>Alphaproteobacteria</taxon>
        <taxon>Hyphomicrobiales</taxon>
        <taxon>Rhizobiaceae</taxon>
        <taxon>Rhizobium/Agrobacterium group</taxon>
        <taxon>Pararhizobium</taxon>
    </lineage>
</organism>
<dbReference type="PATRIC" id="fig|1612624.7.peg.5139"/>
<dbReference type="Proteomes" id="UP000093111">
    <property type="component" value="Unassembled WGS sequence"/>
</dbReference>
<reference evidence="1 2" key="1">
    <citation type="journal article" date="2016" name="Syst. Appl. Microbiol.">
        <title>Pararhizobium polonicum sp. nov. isolated from tumors on stone fruit rootstocks.</title>
        <authorList>
            <person name="Pulawska J."/>
            <person name="Kuzmanovic N."/>
            <person name="Willems A."/>
            <person name="Pothier J.F."/>
        </authorList>
    </citation>
    <scope>NUCLEOTIDE SEQUENCE [LARGE SCALE GENOMIC DNA]</scope>
    <source>
        <strain evidence="1 2">F5.1</strain>
    </source>
</reference>
<dbReference type="InterPro" id="IPR027396">
    <property type="entry name" value="DsrEFH-like"/>
</dbReference>
<dbReference type="OrthoDB" id="553085at2"/>
<dbReference type="EMBL" id="LGLV01000009">
    <property type="protein sequence ID" value="OBZ94682.1"/>
    <property type="molecule type" value="Genomic_DNA"/>
</dbReference>
<dbReference type="InterPro" id="IPR023847">
    <property type="entry name" value="MSMEG0572"/>
</dbReference>
<proteinExistence type="predicted"/>
<dbReference type="STRING" id="1612624.ADU59_16060"/>
<evidence type="ECO:0008006" key="3">
    <source>
        <dbReference type="Google" id="ProtNLM"/>
    </source>
</evidence>
<evidence type="ECO:0000313" key="2">
    <source>
        <dbReference type="Proteomes" id="UP000093111"/>
    </source>
</evidence>
<dbReference type="AlphaFoldDB" id="A0A1C7P086"/>
<name>A0A1C7P086_9HYPH</name>
<dbReference type="NCBIfam" id="TIGR04044">
    <property type="entry name" value="MSMEG_0572_fam"/>
    <property type="match status" value="1"/>
</dbReference>
<accession>A0A1C7P086</accession>
<protein>
    <recommendedName>
        <fullName evidence="3">MSMEG_0572 family nitrogen starvation response protein</fullName>
    </recommendedName>
</protein>
<dbReference type="Gene3D" id="3.40.1260.10">
    <property type="entry name" value="DsrEFH-like"/>
    <property type="match status" value="1"/>
</dbReference>